<dbReference type="GeneTree" id="ENSGT00940000155987"/>
<dbReference type="PRINTS" id="PR00258">
    <property type="entry name" value="SPERACTRCPTR"/>
</dbReference>
<feature type="domain" description="SRCR" evidence="6">
    <location>
        <begin position="33"/>
        <end position="132"/>
    </location>
</feature>
<dbReference type="SUPFAM" id="SSF56487">
    <property type="entry name" value="SRCR-like"/>
    <property type="match status" value="1"/>
</dbReference>
<evidence type="ECO:0000256" key="4">
    <source>
        <dbReference type="ARBA" id="ARBA00023180"/>
    </source>
</evidence>
<dbReference type="AlphaFoldDB" id="A0A3B3VW60"/>
<accession>A0A3B3VW60</accession>
<dbReference type="Ensembl" id="ENSPLAT00000024122.1">
    <property type="protein sequence ID" value="ENSPLAP00000029296.1"/>
    <property type="gene ID" value="ENSPLAG00000019383.1"/>
</dbReference>
<dbReference type="PANTHER" id="PTHR48071:SF18">
    <property type="entry name" value="DELETED IN MALIGNANT BRAIN TUMORS 1 PROTEIN-RELATED"/>
    <property type="match status" value="1"/>
</dbReference>
<dbReference type="GO" id="GO:0016020">
    <property type="term" value="C:membrane"/>
    <property type="evidence" value="ECO:0007669"/>
    <property type="project" value="InterPro"/>
</dbReference>
<dbReference type="Pfam" id="PF00530">
    <property type="entry name" value="SRCR"/>
    <property type="match status" value="1"/>
</dbReference>
<dbReference type="SMART" id="SM00202">
    <property type="entry name" value="SR"/>
    <property type="match status" value="1"/>
</dbReference>
<keyword evidence="3 5" id="KW-1015">Disulfide bond</keyword>
<evidence type="ECO:0000256" key="3">
    <source>
        <dbReference type="ARBA" id="ARBA00023157"/>
    </source>
</evidence>
<protein>
    <recommendedName>
        <fullName evidence="6">SRCR domain-containing protein</fullName>
    </recommendedName>
</protein>
<feature type="disulfide bond" evidence="5">
    <location>
        <begin position="57"/>
        <end position="121"/>
    </location>
</feature>
<organism evidence="7 8">
    <name type="scientific">Poecilia latipinna</name>
    <name type="common">sailfin molly</name>
    <dbReference type="NCBI Taxonomy" id="48699"/>
    <lineage>
        <taxon>Eukaryota</taxon>
        <taxon>Metazoa</taxon>
        <taxon>Chordata</taxon>
        <taxon>Craniata</taxon>
        <taxon>Vertebrata</taxon>
        <taxon>Euteleostomi</taxon>
        <taxon>Actinopterygii</taxon>
        <taxon>Neopterygii</taxon>
        <taxon>Teleostei</taxon>
        <taxon>Neoteleostei</taxon>
        <taxon>Acanthomorphata</taxon>
        <taxon>Ovalentaria</taxon>
        <taxon>Atherinomorphae</taxon>
        <taxon>Cyprinodontiformes</taxon>
        <taxon>Poeciliidae</taxon>
        <taxon>Poeciliinae</taxon>
        <taxon>Poecilia</taxon>
    </lineage>
</organism>
<dbReference type="PROSITE" id="PS50287">
    <property type="entry name" value="SRCR_2"/>
    <property type="match status" value="1"/>
</dbReference>
<reference evidence="7" key="1">
    <citation type="submission" date="2025-08" db="UniProtKB">
        <authorList>
            <consortium name="Ensembl"/>
        </authorList>
    </citation>
    <scope>IDENTIFICATION</scope>
</reference>
<evidence type="ECO:0000259" key="6">
    <source>
        <dbReference type="PROSITE" id="PS50287"/>
    </source>
</evidence>
<keyword evidence="8" id="KW-1185">Reference proteome</keyword>
<dbReference type="STRING" id="48699.ENSPLAP00000029296"/>
<dbReference type="InterPro" id="IPR001190">
    <property type="entry name" value="SRCR"/>
</dbReference>
<dbReference type="InterPro" id="IPR036772">
    <property type="entry name" value="SRCR-like_dom_sf"/>
</dbReference>
<proteinExistence type="predicted"/>
<name>A0A3B3VW60_9TELE</name>
<keyword evidence="1" id="KW-0732">Signal</keyword>
<keyword evidence="4" id="KW-0325">Glycoprotein</keyword>
<evidence type="ECO:0000256" key="2">
    <source>
        <dbReference type="ARBA" id="ARBA00022737"/>
    </source>
</evidence>
<sequence length="138" mass="14786">MTSFSCPIVVWNKCLPPCKNLKLVWVLFPGSVIRLIGSTFCSGRVEVYNNGQWGTVCDDSWGLSDAQVVCRQLSCGEAVKATSSAASGEGTGQIWLDDVSCAGNESSLTYCQHPGFGTHNCKHNEDAGVVCSGEKNFE</sequence>
<feature type="disulfide bond" evidence="5">
    <location>
        <begin position="70"/>
        <end position="131"/>
    </location>
</feature>
<dbReference type="Proteomes" id="UP000261500">
    <property type="component" value="Unplaced"/>
</dbReference>
<keyword evidence="2" id="KW-0677">Repeat</keyword>
<evidence type="ECO:0000313" key="8">
    <source>
        <dbReference type="Proteomes" id="UP000261500"/>
    </source>
</evidence>
<evidence type="ECO:0000313" key="7">
    <source>
        <dbReference type="Ensembl" id="ENSPLAP00000029296.1"/>
    </source>
</evidence>
<evidence type="ECO:0000256" key="1">
    <source>
        <dbReference type="ARBA" id="ARBA00022729"/>
    </source>
</evidence>
<dbReference type="FunFam" id="3.10.250.10:FF:000006">
    <property type="entry name" value="neurotrypsin isoform X2"/>
    <property type="match status" value="1"/>
</dbReference>
<dbReference type="PANTHER" id="PTHR48071">
    <property type="entry name" value="SRCR DOMAIN-CONTAINING PROTEIN"/>
    <property type="match status" value="1"/>
</dbReference>
<dbReference type="Gene3D" id="3.10.250.10">
    <property type="entry name" value="SRCR-like domain"/>
    <property type="match status" value="1"/>
</dbReference>
<reference evidence="7" key="2">
    <citation type="submission" date="2025-09" db="UniProtKB">
        <authorList>
            <consortium name="Ensembl"/>
        </authorList>
    </citation>
    <scope>IDENTIFICATION</scope>
</reference>
<feature type="disulfide bond" evidence="5">
    <location>
        <begin position="101"/>
        <end position="111"/>
    </location>
</feature>
<evidence type="ECO:0000256" key="5">
    <source>
        <dbReference type="PROSITE-ProRule" id="PRU00196"/>
    </source>
</evidence>